<evidence type="ECO:0008006" key="4">
    <source>
        <dbReference type="Google" id="ProtNLM"/>
    </source>
</evidence>
<feature type="transmembrane region" description="Helical" evidence="1">
    <location>
        <begin position="21"/>
        <end position="42"/>
    </location>
</feature>
<name>A0ABW1ZZD1_9GAMM</name>
<dbReference type="RefSeq" id="WP_379909095.1">
    <property type="nucleotide sequence ID" value="NZ_JBHSWE010000001.1"/>
</dbReference>
<keyword evidence="1" id="KW-0812">Transmembrane</keyword>
<sequence length="278" mass="31081">MASLGFGARLWLAFGWLLKRVLMLALLVLLVAFGGFAWFVLWPASSIAPLEPVDEVVYLDQGWGTERASRDRQLYYYTPQGTSMPQGATRGAVRYDWFVHLRLPFSDQRLADPEQMRRFRFLVDPAPTPGNPDQLPVGFTRHFDPVTGDELLDITCAACHSGQLHYNRGGKTYALRVDGGQAMHALTDSSRGQFVPTLLASMLYTAINPFEFDHFARGVLGSRYPAGKAELRSSLWTSLGHFARDPQNNPSNICTRWRRVTAAPMRWGESAIPCSAIT</sequence>
<proteinExistence type="predicted"/>
<keyword evidence="3" id="KW-1185">Reference proteome</keyword>
<evidence type="ECO:0000256" key="1">
    <source>
        <dbReference type="SAM" id="Phobius"/>
    </source>
</evidence>
<dbReference type="Proteomes" id="UP001596422">
    <property type="component" value="Unassembled WGS sequence"/>
</dbReference>
<dbReference type="EMBL" id="JBHSWE010000001">
    <property type="protein sequence ID" value="MFC6670590.1"/>
    <property type="molecule type" value="Genomic_DNA"/>
</dbReference>
<evidence type="ECO:0000313" key="3">
    <source>
        <dbReference type="Proteomes" id="UP001596422"/>
    </source>
</evidence>
<gene>
    <name evidence="2" type="ORF">ACFQDL_11205</name>
</gene>
<organism evidence="2 3">
    <name type="scientific">Marinobacterium aestuariivivens</name>
    <dbReference type="NCBI Taxonomy" id="1698799"/>
    <lineage>
        <taxon>Bacteria</taxon>
        <taxon>Pseudomonadati</taxon>
        <taxon>Pseudomonadota</taxon>
        <taxon>Gammaproteobacteria</taxon>
        <taxon>Oceanospirillales</taxon>
        <taxon>Oceanospirillaceae</taxon>
        <taxon>Marinobacterium</taxon>
    </lineage>
</organism>
<keyword evidence="1" id="KW-1133">Transmembrane helix</keyword>
<evidence type="ECO:0000313" key="2">
    <source>
        <dbReference type="EMBL" id="MFC6670590.1"/>
    </source>
</evidence>
<protein>
    <recommendedName>
        <fullName evidence="4">Cytochrome c domain-containing protein</fullName>
    </recommendedName>
</protein>
<comment type="caution">
    <text evidence="2">The sequence shown here is derived from an EMBL/GenBank/DDBJ whole genome shotgun (WGS) entry which is preliminary data.</text>
</comment>
<keyword evidence="1" id="KW-0472">Membrane</keyword>
<reference evidence="3" key="1">
    <citation type="journal article" date="2019" name="Int. J. Syst. Evol. Microbiol.">
        <title>The Global Catalogue of Microorganisms (GCM) 10K type strain sequencing project: providing services to taxonomists for standard genome sequencing and annotation.</title>
        <authorList>
            <consortium name="The Broad Institute Genomics Platform"/>
            <consortium name="The Broad Institute Genome Sequencing Center for Infectious Disease"/>
            <person name="Wu L."/>
            <person name="Ma J."/>
        </authorList>
    </citation>
    <scope>NUCLEOTIDE SEQUENCE [LARGE SCALE GENOMIC DNA]</scope>
    <source>
        <strain evidence="3">NBRC 111756</strain>
    </source>
</reference>
<accession>A0ABW1ZZD1</accession>